<comment type="subcellular location">
    <subcellularLocation>
        <location evidence="1">Endoplasmic reticulum membrane</location>
        <topology evidence="1">Single-pass type II membrane protein</topology>
    </subcellularLocation>
</comment>
<evidence type="ECO:0000256" key="5">
    <source>
        <dbReference type="ARBA" id="ARBA00022679"/>
    </source>
</evidence>
<keyword evidence="6" id="KW-0812">Transmembrane</keyword>
<evidence type="ECO:0000256" key="6">
    <source>
        <dbReference type="ARBA" id="ARBA00022692"/>
    </source>
</evidence>
<keyword evidence="17" id="KW-1185">Reference proteome</keyword>
<keyword evidence="12" id="KW-0325">Glycoprotein</keyword>
<comment type="pathway">
    <text evidence="2">Protein modification; protein glycosylation.</text>
</comment>
<dbReference type="PANTHER" id="PTHR48261">
    <property type="entry name" value="ACETYLGLUCOSAMINYLTRANSFERASE"/>
    <property type="match status" value="1"/>
</dbReference>
<dbReference type="PANTHER" id="PTHR48261:SF3">
    <property type="entry name" value="EXOSTOSIN GLYCOSYLTRANSFERASE 1"/>
    <property type="match status" value="1"/>
</dbReference>
<dbReference type="AlphaFoldDB" id="A0A8C4RCL4"/>
<dbReference type="Ensembl" id="ENSEBUT00000027992.1">
    <property type="protein sequence ID" value="ENSEBUP00000027416.1"/>
    <property type="gene ID" value="ENSEBUG00000016799.1"/>
</dbReference>
<keyword evidence="10" id="KW-0472">Membrane</keyword>
<evidence type="ECO:0000259" key="14">
    <source>
        <dbReference type="Pfam" id="PF03016"/>
    </source>
</evidence>
<feature type="domain" description="Exostosin GT47" evidence="14">
    <location>
        <begin position="123"/>
        <end position="407"/>
    </location>
</feature>
<evidence type="ECO:0000256" key="3">
    <source>
        <dbReference type="ARBA" id="ARBA00010271"/>
    </source>
</evidence>
<evidence type="ECO:0000313" key="17">
    <source>
        <dbReference type="Proteomes" id="UP000694388"/>
    </source>
</evidence>
<dbReference type="Proteomes" id="UP000694388">
    <property type="component" value="Unplaced"/>
</dbReference>
<dbReference type="GeneTree" id="ENSGT00940000163960"/>
<keyword evidence="4" id="KW-0328">Glycosyltransferase</keyword>
<evidence type="ECO:0000256" key="13">
    <source>
        <dbReference type="SAM" id="MobiDB-lite"/>
    </source>
</evidence>
<evidence type="ECO:0000256" key="10">
    <source>
        <dbReference type="ARBA" id="ARBA00023136"/>
    </source>
</evidence>
<feature type="domain" description="Glycosyl transferase 64" evidence="15">
    <location>
        <begin position="492"/>
        <end position="738"/>
    </location>
</feature>
<organism evidence="16 17">
    <name type="scientific">Eptatretus burgeri</name>
    <name type="common">Inshore hagfish</name>
    <dbReference type="NCBI Taxonomy" id="7764"/>
    <lineage>
        <taxon>Eukaryota</taxon>
        <taxon>Metazoa</taxon>
        <taxon>Chordata</taxon>
        <taxon>Craniata</taxon>
        <taxon>Vertebrata</taxon>
        <taxon>Cyclostomata</taxon>
        <taxon>Myxini</taxon>
        <taxon>Myxiniformes</taxon>
        <taxon>Myxinidae</taxon>
        <taxon>Eptatretinae</taxon>
        <taxon>Eptatretus</taxon>
    </lineage>
</organism>
<keyword evidence="11" id="KW-1015">Disulfide bond</keyword>
<dbReference type="InterPro" id="IPR015338">
    <property type="entry name" value="GT64_dom"/>
</dbReference>
<dbReference type="GO" id="GO:0005789">
    <property type="term" value="C:endoplasmic reticulum membrane"/>
    <property type="evidence" value="ECO:0007669"/>
    <property type="project" value="UniProtKB-SubCell"/>
</dbReference>
<dbReference type="InterPro" id="IPR040911">
    <property type="entry name" value="Exostosin_GT47"/>
</dbReference>
<dbReference type="InterPro" id="IPR004263">
    <property type="entry name" value="Exostosin"/>
</dbReference>
<evidence type="ECO:0000256" key="12">
    <source>
        <dbReference type="ARBA" id="ARBA00023180"/>
    </source>
</evidence>
<accession>A0A8C4RCL4</accession>
<evidence type="ECO:0000256" key="7">
    <source>
        <dbReference type="ARBA" id="ARBA00022824"/>
    </source>
</evidence>
<evidence type="ECO:0000313" key="16">
    <source>
        <dbReference type="Ensembl" id="ENSEBUP00000027416.1"/>
    </source>
</evidence>
<keyword evidence="9" id="KW-1133">Transmembrane helix</keyword>
<dbReference type="Gene3D" id="3.90.550.10">
    <property type="entry name" value="Spore Coat Polysaccharide Biosynthesis Protein SpsA, Chain A"/>
    <property type="match status" value="1"/>
</dbReference>
<dbReference type="Pfam" id="PF09258">
    <property type="entry name" value="Glyco_transf_64"/>
    <property type="match status" value="1"/>
</dbReference>
<dbReference type="UniPathway" id="UPA00378"/>
<evidence type="ECO:0000259" key="15">
    <source>
        <dbReference type="Pfam" id="PF09258"/>
    </source>
</evidence>
<feature type="region of interest" description="Disordered" evidence="13">
    <location>
        <begin position="70"/>
        <end position="99"/>
    </location>
</feature>
<reference evidence="16" key="1">
    <citation type="submission" date="2025-08" db="UniProtKB">
        <authorList>
            <consortium name="Ensembl"/>
        </authorList>
    </citation>
    <scope>IDENTIFICATION</scope>
</reference>
<protein>
    <submittedName>
        <fullName evidence="16">Uncharacterized protein</fullName>
    </submittedName>
</protein>
<evidence type="ECO:0000256" key="11">
    <source>
        <dbReference type="ARBA" id="ARBA00023157"/>
    </source>
</evidence>
<evidence type="ECO:0000256" key="4">
    <source>
        <dbReference type="ARBA" id="ARBA00022676"/>
    </source>
</evidence>
<evidence type="ECO:0000256" key="2">
    <source>
        <dbReference type="ARBA" id="ARBA00004922"/>
    </source>
</evidence>
<evidence type="ECO:0000256" key="9">
    <source>
        <dbReference type="ARBA" id="ARBA00022989"/>
    </source>
</evidence>
<reference evidence="16" key="2">
    <citation type="submission" date="2025-09" db="UniProtKB">
        <authorList>
            <consortium name="Ensembl"/>
        </authorList>
    </citation>
    <scope>IDENTIFICATION</scope>
</reference>
<keyword evidence="5" id="KW-0808">Transferase</keyword>
<keyword evidence="7" id="KW-0256">Endoplasmic reticulum</keyword>
<dbReference type="GO" id="GO:0015012">
    <property type="term" value="P:heparan sulfate proteoglycan biosynthetic process"/>
    <property type="evidence" value="ECO:0007669"/>
    <property type="project" value="UniProtKB-ARBA"/>
</dbReference>
<dbReference type="SUPFAM" id="SSF53448">
    <property type="entry name" value="Nucleotide-diphospho-sugar transferases"/>
    <property type="match status" value="1"/>
</dbReference>
<name>A0A8C4RCL4_EPTBU</name>
<proteinExistence type="inferred from homology"/>
<evidence type="ECO:0000256" key="1">
    <source>
        <dbReference type="ARBA" id="ARBA00004648"/>
    </source>
</evidence>
<dbReference type="InterPro" id="IPR029044">
    <property type="entry name" value="Nucleotide-diphossugar_trans"/>
</dbReference>
<dbReference type="OMA" id="DARCNKD"/>
<dbReference type="Pfam" id="PF03016">
    <property type="entry name" value="Exostosin_GT47"/>
    <property type="match status" value="1"/>
</dbReference>
<dbReference type="GO" id="GO:0016757">
    <property type="term" value="F:glycosyltransferase activity"/>
    <property type="evidence" value="ECO:0007669"/>
    <property type="project" value="UniProtKB-KW"/>
</dbReference>
<keyword evidence="8" id="KW-0735">Signal-anchor</keyword>
<comment type="similarity">
    <text evidence="3">Belongs to the glycosyltransferase 47 family.</text>
</comment>
<evidence type="ECO:0000256" key="8">
    <source>
        <dbReference type="ARBA" id="ARBA00022968"/>
    </source>
</evidence>
<sequence length="755" mass="86589">MRATTRYSLLLAAAVAWATLVLLTIGALHGANTPFGRETLRRPTRKWPRWQGADKFPRMAVGLVSSSSSSIDKRNRGVNELEAPEEGAHVGPKARHAERRPLLRDRQSCRMETCFNHSPCLAHGFTVYVYPRGKGERVSESYEKVLSVIRASPYYTANPRRACLLVPSLDMLDRDRLSSSYMHGLRSKLPSLPFWNGGHNHLLFNLYSGTWPDYSEDLGLDPGYAMVAKASISNDIFRPRFDVSLPLFSRDHPVRGGLPGALMSNDFPPSRHYLLAFKGKRYLTGIGSEVRNALHHLHNGRDVLLLTTCRHGKDWWRHRDPRCEEDNAQYDRYEYGDLLHNASFCLVPRGRRLGSFRFLEALQAACIPVILSNGWQLPFSEVIDWKRGAVVADERLLLQIPTIVRSVDSNQILALRQQTQFLWSSYFSSIDKIVLTTLEIIRDRIFSQSSRNFLLWNLPPGGLYSRPEFSTDPGRFPFYYTYLGTRPTKMFTGLIHVISPVVSQSQPLLRLIQAVARSKFCAKIVLIWTCDKPPPSRWMINPTTLTVIEAKNKSMSARFSPYEAVLTDAILNLDEDSVLSTDEVDFAFSVWLSFPDRIVGYPARSHFWDAARERWGYTSKWTNEYSMVLTGAAFYHRYYHHLYTYVAPRELRTMVDSLSNCEDILMNFLVSIVTQRPPIKVTHKKQYKDAMMQPGTRTSRWADPGHFAQRQSCTDAFASTFGFMPLRHSRTRLDPLLFKDQVSVLRKKYRDIERL</sequence>